<evidence type="ECO:0000259" key="2">
    <source>
        <dbReference type="Pfam" id="PF23155"/>
    </source>
</evidence>
<dbReference type="AlphaFoldDB" id="A0A9Q8ZC43"/>
<dbReference type="Pfam" id="PF23155">
    <property type="entry name" value="DUF7053"/>
    <property type="match status" value="1"/>
</dbReference>
<accession>A0A9Q8ZC43</accession>
<dbReference type="PANTHER" id="PTHR38117:SF1">
    <property type="entry name" value="DUF3074 DOMAIN-CONTAINING PROTEIN"/>
    <property type="match status" value="1"/>
</dbReference>
<name>A0A9Q8ZC43_CURCL</name>
<dbReference type="Proteomes" id="UP001056012">
    <property type="component" value="Chromosome 4"/>
</dbReference>
<organism evidence="3 4">
    <name type="scientific">Curvularia clavata</name>
    <dbReference type="NCBI Taxonomy" id="95742"/>
    <lineage>
        <taxon>Eukaryota</taxon>
        <taxon>Fungi</taxon>
        <taxon>Dikarya</taxon>
        <taxon>Ascomycota</taxon>
        <taxon>Pezizomycotina</taxon>
        <taxon>Dothideomycetes</taxon>
        <taxon>Pleosporomycetidae</taxon>
        <taxon>Pleosporales</taxon>
        <taxon>Pleosporineae</taxon>
        <taxon>Pleosporaceae</taxon>
        <taxon>Curvularia</taxon>
    </lineage>
</organism>
<sequence>MSSKHHLHVAHQVPAHIQPSEVVAALHDHETALTLQALTCGHTKAPSTPPSTLKDTYWFPPDQYPISTYHVTECITWFPGIGEMGKKYITFPASFQDTRQGIKSRADAAAGVTVRAEFRVVENGEVGSEVEGEGMGVGDAKWVLVEDVEVSCSWWLMPFVKGKMELAHKDVCRKVIEKVEHRRRASAALGKDAEGLEVVGAVKRQDSKADDHENINTGFAQETREHYKKPQPLGFGRAHKVDKIDPVPVEADAVDTQRSEAPTAALPDKITYR</sequence>
<reference evidence="3" key="1">
    <citation type="submission" date="2021-12" db="EMBL/GenBank/DDBJ databases">
        <title>Curvularia clavata genome.</title>
        <authorList>
            <person name="Cao Y."/>
        </authorList>
    </citation>
    <scope>NUCLEOTIDE SEQUENCE</scope>
    <source>
        <strain evidence="3">Yc1106</strain>
    </source>
</reference>
<feature type="region of interest" description="Disordered" evidence="1">
    <location>
        <begin position="247"/>
        <end position="273"/>
    </location>
</feature>
<gene>
    <name evidence="3" type="ORF">yc1106_06269</name>
</gene>
<protein>
    <recommendedName>
        <fullName evidence="2">DUF7053 domain-containing protein</fullName>
    </recommendedName>
</protein>
<keyword evidence="4" id="KW-1185">Reference proteome</keyword>
<dbReference type="VEuPathDB" id="FungiDB:yc1106_06269"/>
<dbReference type="PANTHER" id="PTHR38117">
    <property type="entry name" value="NACHT AND WD40 DOMAIN PROTEIN"/>
    <property type="match status" value="1"/>
</dbReference>
<dbReference type="OrthoDB" id="4276610at2759"/>
<feature type="domain" description="DUF7053" evidence="2">
    <location>
        <begin position="3"/>
        <end position="180"/>
    </location>
</feature>
<dbReference type="EMBL" id="CP089277">
    <property type="protein sequence ID" value="USP78995.1"/>
    <property type="molecule type" value="Genomic_DNA"/>
</dbReference>
<dbReference type="InterPro" id="IPR055481">
    <property type="entry name" value="DUF7053"/>
</dbReference>
<evidence type="ECO:0000313" key="4">
    <source>
        <dbReference type="Proteomes" id="UP001056012"/>
    </source>
</evidence>
<evidence type="ECO:0000256" key="1">
    <source>
        <dbReference type="SAM" id="MobiDB-lite"/>
    </source>
</evidence>
<proteinExistence type="predicted"/>
<evidence type="ECO:0000313" key="3">
    <source>
        <dbReference type="EMBL" id="USP78995.1"/>
    </source>
</evidence>